<accession>A0A0F9ASC9</accession>
<dbReference type="Pfam" id="PF04233">
    <property type="entry name" value="Phage_Mu_F"/>
    <property type="match status" value="1"/>
</dbReference>
<gene>
    <name evidence="2" type="ORF">LCGC14_2536720</name>
</gene>
<protein>
    <recommendedName>
        <fullName evidence="1">Phage head morphogenesis domain-containing protein</fullName>
    </recommendedName>
</protein>
<evidence type="ECO:0000313" key="2">
    <source>
        <dbReference type="EMBL" id="KKL12345.1"/>
    </source>
</evidence>
<proteinExistence type="predicted"/>
<comment type="caution">
    <text evidence="2">The sequence shown here is derived from an EMBL/GenBank/DDBJ whole genome shotgun (WGS) entry which is preliminary data.</text>
</comment>
<evidence type="ECO:0000259" key="1">
    <source>
        <dbReference type="Pfam" id="PF04233"/>
    </source>
</evidence>
<organism evidence="2">
    <name type="scientific">marine sediment metagenome</name>
    <dbReference type="NCBI Taxonomy" id="412755"/>
    <lineage>
        <taxon>unclassified sequences</taxon>
        <taxon>metagenomes</taxon>
        <taxon>ecological metagenomes</taxon>
    </lineage>
</organism>
<dbReference type="InterPro" id="IPR006528">
    <property type="entry name" value="Phage_head_morphogenesis_dom"/>
</dbReference>
<sequence>TMTFTWWVNQKDKNGNNIFQGGFLGLDGPRAAQADRVRDILSDPDRVAEYFKGNKPRYTTTDRRFDATVRRAIKEGRAVPARTLDKITAAHKARLLMGRAKTISRDNTMGALMNGQHDGFGALLDTGIASEIEVTWLTSVDGRERDSHRHLNGEKVKYGELFPSLQGEGMAHPKDASHGAGTEDLILCRCGATYRVKRPEF</sequence>
<dbReference type="AlphaFoldDB" id="A0A0F9ASC9"/>
<dbReference type="EMBL" id="LAZR01041297">
    <property type="protein sequence ID" value="KKL12345.1"/>
    <property type="molecule type" value="Genomic_DNA"/>
</dbReference>
<feature type="non-terminal residue" evidence="2">
    <location>
        <position position="1"/>
    </location>
</feature>
<feature type="domain" description="Phage head morphogenesis" evidence="1">
    <location>
        <begin position="68"/>
        <end position="191"/>
    </location>
</feature>
<reference evidence="2" key="1">
    <citation type="journal article" date="2015" name="Nature">
        <title>Complex archaea that bridge the gap between prokaryotes and eukaryotes.</title>
        <authorList>
            <person name="Spang A."/>
            <person name="Saw J.H."/>
            <person name="Jorgensen S.L."/>
            <person name="Zaremba-Niedzwiedzka K."/>
            <person name="Martijn J."/>
            <person name="Lind A.E."/>
            <person name="van Eijk R."/>
            <person name="Schleper C."/>
            <person name="Guy L."/>
            <person name="Ettema T.J."/>
        </authorList>
    </citation>
    <scope>NUCLEOTIDE SEQUENCE</scope>
</reference>
<name>A0A0F9ASC9_9ZZZZ</name>